<evidence type="ECO:0000313" key="1">
    <source>
        <dbReference type="EMBL" id="ERH31729.1"/>
    </source>
</evidence>
<reference evidence="1 2" key="1">
    <citation type="submission" date="2013-08" db="EMBL/GenBank/DDBJ databases">
        <authorList>
            <person name="Weinstock G."/>
            <person name="Sodergren E."/>
            <person name="Wylie T."/>
            <person name="Fulton L."/>
            <person name="Fulton R."/>
            <person name="Fronick C."/>
            <person name="O'Laughlin M."/>
            <person name="Godfrey J."/>
            <person name="Miner T."/>
            <person name="Herter B."/>
            <person name="Appelbaum E."/>
            <person name="Cordes M."/>
            <person name="Lek S."/>
            <person name="Wollam A."/>
            <person name="Pepin K.H."/>
            <person name="Palsikar V.B."/>
            <person name="Mitreva M."/>
            <person name="Wilson R.K."/>
        </authorList>
    </citation>
    <scope>NUCLEOTIDE SEQUENCE [LARGE SCALE GENOMIC DNA]</scope>
    <source>
        <strain evidence="1 2">F0580</strain>
    </source>
</reference>
<accession>U1RDP3</accession>
<dbReference type="AlphaFoldDB" id="U1RDP3"/>
<dbReference type="Proteomes" id="UP000016519">
    <property type="component" value="Unassembled WGS sequence"/>
</dbReference>
<proteinExistence type="predicted"/>
<dbReference type="STRING" id="419015.HMPREF3214_00198"/>
<dbReference type="HOGENOM" id="CLU_2930895_0_0_11"/>
<protein>
    <submittedName>
        <fullName evidence="1">Uncharacterized protein</fullName>
    </submittedName>
</protein>
<organism evidence="1 2">
    <name type="scientific">Alloscardovia omnicolens F0580</name>
    <dbReference type="NCBI Taxonomy" id="1321816"/>
    <lineage>
        <taxon>Bacteria</taxon>
        <taxon>Bacillati</taxon>
        <taxon>Actinomycetota</taxon>
        <taxon>Actinomycetes</taxon>
        <taxon>Bifidobacteriales</taxon>
        <taxon>Bifidobacteriaceae</taxon>
        <taxon>Alloscardovia</taxon>
    </lineage>
</organism>
<comment type="caution">
    <text evidence="1">The sequence shown here is derived from an EMBL/GenBank/DDBJ whole genome shotgun (WGS) entry which is preliminary data.</text>
</comment>
<sequence>MIQAEIKPERSFPWSQLTACIYPTLFAQMVQHLIHGGLMLLYIKFIHAVSKILMETVWAI</sequence>
<evidence type="ECO:0000313" key="2">
    <source>
        <dbReference type="Proteomes" id="UP000016519"/>
    </source>
</evidence>
<gene>
    <name evidence="1" type="ORF">HMPREF9244_00166</name>
</gene>
<keyword evidence="2" id="KW-1185">Reference proteome</keyword>
<name>U1RDP3_9BIFI</name>
<dbReference type="EMBL" id="AWSI01000009">
    <property type="protein sequence ID" value="ERH31729.1"/>
    <property type="molecule type" value="Genomic_DNA"/>
</dbReference>